<proteinExistence type="predicted"/>
<dbReference type="AlphaFoldDB" id="A0A4Q8Y2G2"/>
<sequence>MARYLVVFAARENRNLLLEPFLVRLQHSAGHLSARAEAVGSDVPKGMPFANRLCPDKNLLRQNAAI</sequence>
<dbReference type="Proteomes" id="UP000293652">
    <property type="component" value="Unassembled WGS sequence"/>
</dbReference>
<dbReference type="EMBL" id="SIPC01000001">
    <property type="protein sequence ID" value="TAX70254.1"/>
    <property type="molecule type" value="Genomic_DNA"/>
</dbReference>
<comment type="caution">
    <text evidence="1">The sequence shown here is derived from an EMBL/GenBank/DDBJ whole genome shotgun (WGS) entry which is preliminary data.</text>
</comment>
<reference evidence="1 2" key="1">
    <citation type="submission" date="2019-02" db="EMBL/GenBank/DDBJ databases">
        <title>The genomic architecture of introgression among sibling species of bacteria.</title>
        <authorList>
            <person name="Cavassim M.I.A."/>
            <person name="Moeskjaer S."/>
            <person name="Moslemi C."/>
            <person name="Fields B."/>
            <person name="Bachmann A."/>
            <person name="Vilhjalmsson B."/>
            <person name="Schierup M.H."/>
            <person name="Young J.P.W."/>
            <person name="Andersen S.U."/>
        </authorList>
    </citation>
    <scope>NUCLEOTIDE SEQUENCE [LARGE SCALE GENOMIC DNA]</scope>
    <source>
        <strain evidence="1 2">SM145A</strain>
    </source>
</reference>
<name>A0A4Q8Y2G2_RHILE</name>
<organism evidence="1 2">
    <name type="scientific">Rhizobium leguminosarum</name>
    <dbReference type="NCBI Taxonomy" id="384"/>
    <lineage>
        <taxon>Bacteria</taxon>
        <taxon>Pseudomonadati</taxon>
        <taxon>Pseudomonadota</taxon>
        <taxon>Alphaproteobacteria</taxon>
        <taxon>Hyphomicrobiales</taxon>
        <taxon>Rhizobiaceae</taxon>
        <taxon>Rhizobium/Agrobacterium group</taxon>
        <taxon>Rhizobium</taxon>
    </lineage>
</organism>
<protein>
    <submittedName>
        <fullName evidence="1">Uncharacterized protein</fullName>
    </submittedName>
</protein>
<evidence type="ECO:0000313" key="1">
    <source>
        <dbReference type="EMBL" id="TAX70254.1"/>
    </source>
</evidence>
<gene>
    <name evidence="1" type="ORF">ELI03_00110</name>
</gene>
<evidence type="ECO:0000313" key="2">
    <source>
        <dbReference type="Proteomes" id="UP000293652"/>
    </source>
</evidence>
<accession>A0A4Q8Y2G2</accession>